<accession>A0A1E5VKJ5</accession>
<proteinExistence type="predicted"/>
<gene>
    <name evidence="1" type="ORF">BAE44_0013387</name>
</gene>
<dbReference type="Proteomes" id="UP000095767">
    <property type="component" value="Unassembled WGS sequence"/>
</dbReference>
<evidence type="ECO:0000313" key="2">
    <source>
        <dbReference type="Proteomes" id="UP000095767"/>
    </source>
</evidence>
<dbReference type="EMBL" id="LWDX02036903">
    <property type="protein sequence ID" value="OEL25594.1"/>
    <property type="molecule type" value="Genomic_DNA"/>
</dbReference>
<dbReference type="AlphaFoldDB" id="A0A1E5VKJ5"/>
<feature type="non-terminal residue" evidence="1">
    <location>
        <position position="1"/>
    </location>
</feature>
<reference evidence="1 2" key="1">
    <citation type="submission" date="2016-09" db="EMBL/GenBank/DDBJ databases">
        <title>The draft genome of Dichanthelium oligosanthes: A C3 panicoid grass species.</title>
        <authorList>
            <person name="Studer A.J."/>
            <person name="Schnable J.C."/>
            <person name="Brutnell T.P."/>
        </authorList>
    </citation>
    <scope>NUCLEOTIDE SEQUENCE [LARGE SCALE GENOMIC DNA]</scope>
    <source>
        <strain evidence="2">cv. Kellogg 1175</strain>
        <tissue evidence="1">Leaf</tissue>
    </source>
</reference>
<name>A0A1E5VKJ5_9POAL</name>
<evidence type="ECO:0000313" key="1">
    <source>
        <dbReference type="EMBL" id="OEL25594.1"/>
    </source>
</evidence>
<comment type="caution">
    <text evidence="1">The sequence shown here is derived from an EMBL/GenBank/DDBJ whole genome shotgun (WGS) entry which is preliminary data.</text>
</comment>
<sequence>LYFLRLRSRKARLFCYL</sequence>
<organism evidence="1 2">
    <name type="scientific">Dichanthelium oligosanthes</name>
    <dbReference type="NCBI Taxonomy" id="888268"/>
    <lineage>
        <taxon>Eukaryota</taxon>
        <taxon>Viridiplantae</taxon>
        <taxon>Streptophyta</taxon>
        <taxon>Embryophyta</taxon>
        <taxon>Tracheophyta</taxon>
        <taxon>Spermatophyta</taxon>
        <taxon>Magnoliopsida</taxon>
        <taxon>Liliopsida</taxon>
        <taxon>Poales</taxon>
        <taxon>Poaceae</taxon>
        <taxon>PACMAD clade</taxon>
        <taxon>Panicoideae</taxon>
        <taxon>Panicodae</taxon>
        <taxon>Paniceae</taxon>
        <taxon>Dichantheliinae</taxon>
        <taxon>Dichanthelium</taxon>
    </lineage>
</organism>
<keyword evidence="2" id="KW-1185">Reference proteome</keyword>
<protein>
    <submittedName>
        <fullName evidence="1">Uncharacterized protein</fullName>
    </submittedName>
</protein>